<organism evidence="2 3">
    <name type="scientific">Ketogulonicigenium vulgare (strain WSH-001)</name>
    <dbReference type="NCBI Taxonomy" id="759362"/>
    <lineage>
        <taxon>Bacteria</taxon>
        <taxon>Pseudomonadati</taxon>
        <taxon>Pseudomonadota</taxon>
        <taxon>Alphaproteobacteria</taxon>
        <taxon>Rhodobacterales</taxon>
        <taxon>Roseobacteraceae</taxon>
        <taxon>Ketogulonicigenium</taxon>
    </lineage>
</organism>
<dbReference type="EMBL" id="CP002018">
    <property type="protein sequence ID" value="AEM41993.1"/>
    <property type="molecule type" value="Genomic_DNA"/>
</dbReference>
<feature type="domain" description="Pyridoxamine 5'-phosphate oxidase N-terminal" evidence="1">
    <location>
        <begin position="28"/>
        <end position="149"/>
    </location>
</feature>
<sequence length="168" mass="17740">MQDDPITPRPAEINAALGAAFDAVACGRELLRNSPAAALSTLDPGGYPYGTVTNLAVMPDGTPVFFGAGLALHVRNILADNRISLVLAPFGVKDLLTNPRMTLVGRAHRIAAGEDVDARAAYLARFPKAKLYLQLPDAMMFRMEVTGVQLSGGPARNASDLTPAALRD</sequence>
<evidence type="ECO:0000313" key="3">
    <source>
        <dbReference type="Proteomes" id="UP000000692"/>
    </source>
</evidence>
<dbReference type="InterPro" id="IPR012349">
    <property type="entry name" value="Split_barrel_FMN-bd"/>
</dbReference>
<dbReference type="AlphaFoldDB" id="F9Y5R8"/>
<dbReference type="Gene3D" id="2.30.110.10">
    <property type="entry name" value="Electron Transport, Fmn-binding Protein, Chain A"/>
    <property type="match status" value="1"/>
</dbReference>
<dbReference type="Proteomes" id="UP000000692">
    <property type="component" value="Chromosome"/>
</dbReference>
<accession>F9Y5R8</accession>
<protein>
    <recommendedName>
        <fullName evidence="1">Pyridoxamine 5'-phosphate oxidase N-terminal domain-containing protein</fullName>
    </recommendedName>
</protein>
<keyword evidence="3" id="KW-1185">Reference proteome</keyword>
<dbReference type="SUPFAM" id="SSF50475">
    <property type="entry name" value="FMN-binding split barrel"/>
    <property type="match status" value="1"/>
</dbReference>
<dbReference type="RefSeq" id="WP_013385378.1">
    <property type="nucleotide sequence ID" value="NC_017384.1"/>
</dbReference>
<dbReference type="Pfam" id="PF01243">
    <property type="entry name" value="PNPOx_N"/>
    <property type="match status" value="1"/>
</dbReference>
<evidence type="ECO:0000259" key="1">
    <source>
        <dbReference type="Pfam" id="PF01243"/>
    </source>
</evidence>
<dbReference type="InterPro" id="IPR011576">
    <property type="entry name" value="Pyridox_Oxase_N"/>
</dbReference>
<dbReference type="OrthoDB" id="9814594at2"/>
<name>F9Y5R8_KETVW</name>
<dbReference type="KEGG" id="kvl:KVU_2154"/>
<evidence type="ECO:0000313" key="2">
    <source>
        <dbReference type="EMBL" id="AEM41993.1"/>
    </source>
</evidence>
<dbReference type="HOGENOM" id="CLU_093808_2_1_5"/>
<proteinExistence type="predicted"/>
<dbReference type="PATRIC" id="fig|759362.5.peg.2238"/>
<gene>
    <name evidence="2" type="ordered locus">KVU_2154</name>
</gene>
<dbReference type="eggNOG" id="COG0748">
    <property type="taxonomic scope" value="Bacteria"/>
</dbReference>
<reference evidence="2 3" key="1">
    <citation type="journal article" date="2011" name="J. Bacteriol.">
        <title>Complete genome sequence of the industrial strain Ketogulonicigenium vulgare WSH-001.</title>
        <authorList>
            <person name="Liu L."/>
            <person name="Li Y."/>
            <person name="Zhang J."/>
            <person name="Zhou Z."/>
            <person name="Liu J."/>
            <person name="Li X."/>
            <person name="Zhou J."/>
            <person name="Du G."/>
            <person name="Wang L."/>
            <person name="Chen J."/>
        </authorList>
    </citation>
    <scope>NUCLEOTIDE SEQUENCE [LARGE SCALE GENOMIC DNA]</scope>
    <source>
        <strain evidence="2 3">WSH-001</strain>
    </source>
</reference>